<dbReference type="Proteomes" id="UP000314223">
    <property type="component" value="Unassembled WGS sequence"/>
</dbReference>
<evidence type="ECO:0000256" key="1">
    <source>
        <dbReference type="ARBA" id="ARBA00023015"/>
    </source>
</evidence>
<dbReference type="InterPro" id="IPR036390">
    <property type="entry name" value="WH_DNA-bd_sf"/>
</dbReference>
<dbReference type="InterPro" id="IPR036388">
    <property type="entry name" value="WH-like_DNA-bd_sf"/>
</dbReference>
<dbReference type="InterPro" id="IPR005471">
    <property type="entry name" value="Tscrpt_reg_IclR_N"/>
</dbReference>
<feature type="domain" description="IclR-ED" evidence="6">
    <location>
        <begin position="116"/>
        <end position="295"/>
    </location>
</feature>
<dbReference type="GO" id="GO:0003700">
    <property type="term" value="F:DNA-binding transcription factor activity"/>
    <property type="evidence" value="ECO:0007669"/>
    <property type="project" value="TreeGrafter"/>
</dbReference>
<name>A0A5C4WYK1_9MICO</name>
<dbReference type="Gene3D" id="1.10.10.10">
    <property type="entry name" value="Winged helix-like DNA-binding domain superfamily/Winged helix DNA-binding domain"/>
    <property type="match status" value="1"/>
</dbReference>
<feature type="domain" description="HTH iclR-type" evidence="5">
    <location>
        <begin position="56"/>
        <end position="116"/>
    </location>
</feature>
<dbReference type="EMBL" id="VDMQ01000010">
    <property type="protein sequence ID" value="TNM53316.1"/>
    <property type="molecule type" value="Genomic_DNA"/>
</dbReference>
<protein>
    <submittedName>
        <fullName evidence="7">IclR family transcriptional regulator</fullName>
    </submittedName>
</protein>
<dbReference type="GO" id="GO:0045892">
    <property type="term" value="P:negative regulation of DNA-templated transcription"/>
    <property type="evidence" value="ECO:0007669"/>
    <property type="project" value="TreeGrafter"/>
</dbReference>
<dbReference type="PANTHER" id="PTHR30136">
    <property type="entry name" value="HELIX-TURN-HELIX TRANSCRIPTIONAL REGULATOR, ICLR FAMILY"/>
    <property type="match status" value="1"/>
</dbReference>
<dbReference type="InterPro" id="IPR014757">
    <property type="entry name" value="Tscrpt_reg_IclR_C"/>
</dbReference>
<dbReference type="PROSITE" id="PS51077">
    <property type="entry name" value="HTH_ICLR"/>
    <property type="match status" value="1"/>
</dbReference>
<keyword evidence="2" id="KW-0238">DNA-binding</keyword>
<evidence type="ECO:0000259" key="5">
    <source>
        <dbReference type="PROSITE" id="PS51077"/>
    </source>
</evidence>
<dbReference type="GO" id="GO:0003677">
    <property type="term" value="F:DNA binding"/>
    <property type="evidence" value="ECO:0007669"/>
    <property type="project" value="UniProtKB-KW"/>
</dbReference>
<proteinExistence type="predicted"/>
<dbReference type="Gene3D" id="3.30.450.40">
    <property type="match status" value="1"/>
</dbReference>
<dbReference type="SUPFAM" id="SSF55781">
    <property type="entry name" value="GAF domain-like"/>
    <property type="match status" value="1"/>
</dbReference>
<organism evidence="7 8">
    <name type="scientific">Brevibacterium sediminis</name>
    <dbReference type="NCBI Taxonomy" id="1857024"/>
    <lineage>
        <taxon>Bacteria</taxon>
        <taxon>Bacillati</taxon>
        <taxon>Actinomycetota</taxon>
        <taxon>Actinomycetes</taxon>
        <taxon>Micrococcales</taxon>
        <taxon>Brevibacteriaceae</taxon>
        <taxon>Brevibacterium</taxon>
    </lineage>
</organism>
<evidence type="ECO:0000259" key="6">
    <source>
        <dbReference type="PROSITE" id="PS51078"/>
    </source>
</evidence>
<dbReference type="PROSITE" id="PS51078">
    <property type="entry name" value="ICLR_ED"/>
    <property type="match status" value="1"/>
</dbReference>
<dbReference type="SMART" id="SM00346">
    <property type="entry name" value="HTH_ICLR"/>
    <property type="match status" value="1"/>
</dbReference>
<dbReference type="PANTHER" id="PTHR30136:SF35">
    <property type="entry name" value="HTH-TYPE TRANSCRIPTIONAL REGULATOR RV1719"/>
    <property type="match status" value="1"/>
</dbReference>
<comment type="caution">
    <text evidence="7">The sequence shown here is derived from an EMBL/GenBank/DDBJ whole genome shotgun (WGS) entry which is preliminary data.</text>
</comment>
<evidence type="ECO:0000313" key="8">
    <source>
        <dbReference type="Proteomes" id="UP000314223"/>
    </source>
</evidence>
<evidence type="ECO:0000256" key="2">
    <source>
        <dbReference type="ARBA" id="ARBA00023125"/>
    </source>
</evidence>
<sequence>MSQYEILQCAEVIVNTVNPLNENGISFPEGRISLHGSPTHPTADRRDRMPAQKSPMRSLERAIDVLEILDSSRGPLRLNEIARRAELPVATTQRILAVLESRDRVERDSNGYRPGIALTFGAHAFSTTNPLIRAARPVLIELASITGLTSTLYREHNGQRVALSRAGIARNFGYELVVGSRLPLTTGGGKAILAQLKDDDIMTLHQEQAAKPEQTPELDALMLDVAGIRDRGYSISREEREPGVASVAAAIPGDYGILAAIQVTGTIDDFPEEKTQSLGRQVRQAAISIGHGLPELPGN</sequence>
<keyword evidence="1" id="KW-0805">Transcription regulation</keyword>
<evidence type="ECO:0000256" key="3">
    <source>
        <dbReference type="ARBA" id="ARBA00023163"/>
    </source>
</evidence>
<dbReference type="SUPFAM" id="SSF46785">
    <property type="entry name" value="Winged helix' DNA-binding domain"/>
    <property type="match status" value="1"/>
</dbReference>
<dbReference type="AlphaFoldDB" id="A0A5C4WYK1"/>
<feature type="region of interest" description="Disordered" evidence="4">
    <location>
        <begin position="28"/>
        <end position="56"/>
    </location>
</feature>
<dbReference type="Pfam" id="PF01614">
    <property type="entry name" value="IclR_C"/>
    <property type="match status" value="1"/>
</dbReference>
<dbReference type="InterPro" id="IPR050707">
    <property type="entry name" value="HTH_MetabolicPath_Reg"/>
</dbReference>
<evidence type="ECO:0000256" key="4">
    <source>
        <dbReference type="SAM" id="MobiDB-lite"/>
    </source>
</evidence>
<dbReference type="Pfam" id="PF09339">
    <property type="entry name" value="HTH_IclR"/>
    <property type="match status" value="1"/>
</dbReference>
<reference evidence="7 8" key="1">
    <citation type="submission" date="2019-06" db="EMBL/GenBank/DDBJ databases">
        <authorList>
            <person name="Mardanova A.M."/>
            <person name="Pudova D.S."/>
            <person name="Shagimardanova E.I."/>
            <person name="Gogoleva N.E."/>
            <person name="Lutfullin M.T."/>
            <person name="Hadieva G.F."/>
            <person name="Sharipova M.R."/>
        </authorList>
    </citation>
    <scope>NUCLEOTIDE SEQUENCE [LARGE SCALE GENOMIC DNA]</scope>
    <source>
        <strain evidence="7 8">MG-1</strain>
    </source>
</reference>
<dbReference type="InterPro" id="IPR029016">
    <property type="entry name" value="GAF-like_dom_sf"/>
</dbReference>
<gene>
    <name evidence="7" type="ORF">FHQ09_14870</name>
</gene>
<evidence type="ECO:0000313" key="7">
    <source>
        <dbReference type="EMBL" id="TNM53316.1"/>
    </source>
</evidence>
<keyword evidence="3" id="KW-0804">Transcription</keyword>
<accession>A0A5C4WYK1</accession>